<sequence>TLDIIGKEIGSVSGKNAEDARVRVDMNGLNPLTMNLEVRLPSDEVITLEFEYLKLEKHCFTCFSLLHEEVDCPHRPRHQLPPKNRKLGITQRIALHRIEIEKKRHDDRRGYTRYQPASRSNQAHNYEDRGRRANEIVYAHDTSSRTQRREGPSSAQQDRMDPLSTRRDMSHPQRIDHSRELSSGKIVSSREPHPIRDLSVGYTSKANDSQSSHTPPSRPIRERMDLPNEPSSERTLSTSRERRSALERIAEPNLRHTPSFKFLLESWPPYLTRHISKKGRHSAKHLSCSRGRRRKLFSPTCSSLAQTARTTYGSGKC</sequence>
<dbReference type="InterPro" id="IPR040256">
    <property type="entry name" value="At4g02000-like"/>
</dbReference>
<dbReference type="AlphaFoldDB" id="A0A816Q085"/>
<proteinExistence type="predicted"/>
<feature type="non-terminal residue" evidence="3">
    <location>
        <position position="1"/>
    </location>
</feature>
<feature type="compositionally biased region" description="Basic and acidic residues" evidence="1">
    <location>
        <begin position="125"/>
        <end position="134"/>
    </location>
</feature>
<dbReference type="Pfam" id="PF14392">
    <property type="entry name" value="zf-CCHC_4"/>
    <property type="match status" value="1"/>
</dbReference>
<accession>A0A816Q085</accession>
<evidence type="ECO:0000256" key="1">
    <source>
        <dbReference type="SAM" id="MobiDB-lite"/>
    </source>
</evidence>
<evidence type="ECO:0000313" key="3">
    <source>
        <dbReference type="EMBL" id="CAF2054996.1"/>
    </source>
</evidence>
<dbReference type="PANTHER" id="PTHR31286">
    <property type="entry name" value="GLYCINE-RICH CELL WALL STRUCTURAL PROTEIN 1.8-LIKE"/>
    <property type="match status" value="1"/>
</dbReference>
<feature type="compositionally biased region" description="Basic and acidic residues" evidence="1">
    <location>
        <begin position="158"/>
        <end position="196"/>
    </location>
</feature>
<feature type="compositionally biased region" description="Basic and acidic residues" evidence="1">
    <location>
        <begin position="239"/>
        <end position="250"/>
    </location>
</feature>
<feature type="compositionally biased region" description="Polar residues" evidence="1">
    <location>
        <begin position="201"/>
        <end position="215"/>
    </location>
</feature>
<feature type="domain" description="Zinc knuckle CX2CX4HX4C" evidence="2">
    <location>
        <begin position="30"/>
        <end position="73"/>
    </location>
</feature>
<dbReference type="EMBL" id="HG994370">
    <property type="protein sequence ID" value="CAF2054996.1"/>
    <property type="molecule type" value="Genomic_DNA"/>
</dbReference>
<dbReference type="PANTHER" id="PTHR31286:SF163">
    <property type="entry name" value="ZINC KNUCKLE CX2CX4HX4C DOMAIN-CONTAINING PROTEIN"/>
    <property type="match status" value="1"/>
</dbReference>
<feature type="compositionally biased region" description="Basic and acidic residues" evidence="1">
    <location>
        <begin position="100"/>
        <end position="110"/>
    </location>
</feature>
<name>A0A816Q085_BRANA</name>
<feature type="compositionally biased region" description="Polar residues" evidence="1">
    <location>
        <begin position="115"/>
        <end position="124"/>
    </location>
</feature>
<gene>
    <name evidence="3" type="ORF">DARMORV10_C06P05580.1</name>
</gene>
<protein>
    <submittedName>
        <fullName evidence="3">(rape) hypothetical protein</fullName>
    </submittedName>
</protein>
<reference evidence="3" key="1">
    <citation type="submission" date="2021-01" db="EMBL/GenBank/DDBJ databases">
        <authorList>
            <consortium name="Genoscope - CEA"/>
            <person name="William W."/>
        </authorList>
    </citation>
    <scope>NUCLEOTIDE SEQUENCE</scope>
</reference>
<dbReference type="Proteomes" id="UP001295469">
    <property type="component" value="Chromosome C06"/>
</dbReference>
<evidence type="ECO:0000259" key="2">
    <source>
        <dbReference type="Pfam" id="PF14392"/>
    </source>
</evidence>
<feature type="region of interest" description="Disordered" evidence="1">
    <location>
        <begin position="100"/>
        <end position="250"/>
    </location>
</feature>
<organism evidence="3">
    <name type="scientific">Brassica napus</name>
    <name type="common">Rape</name>
    <dbReference type="NCBI Taxonomy" id="3708"/>
    <lineage>
        <taxon>Eukaryota</taxon>
        <taxon>Viridiplantae</taxon>
        <taxon>Streptophyta</taxon>
        <taxon>Embryophyta</taxon>
        <taxon>Tracheophyta</taxon>
        <taxon>Spermatophyta</taxon>
        <taxon>Magnoliopsida</taxon>
        <taxon>eudicotyledons</taxon>
        <taxon>Gunneridae</taxon>
        <taxon>Pentapetalae</taxon>
        <taxon>rosids</taxon>
        <taxon>malvids</taxon>
        <taxon>Brassicales</taxon>
        <taxon>Brassicaceae</taxon>
        <taxon>Brassiceae</taxon>
        <taxon>Brassica</taxon>
    </lineage>
</organism>
<dbReference type="InterPro" id="IPR025836">
    <property type="entry name" value="Zn_knuckle_CX2CX4HX4C"/>
</dbReference>